<dbReference type="AlphaFoldDB" id="A0A518AXR8"/>
<dbReference type="KEGG" id="knv:Pan216_03330"/>
<evidence type="ECO:0000256" key="2">
    <source>
        <dbReference type="SAM" id="SignalP"/>
    </source>
</evidence>
<name>A0A518AXR8_9BACT</name>
<gene>
    <name evidence="3" type="ORF">Pan216_03330</name>
</gene>
<feature type="chain" id="PRO_5021778177" evidence="2">
    <location>
        <begin position="22"/>
        <end position="399"/>
    </location>
</feature>
<dbReference type="Proteomes" id="UP000317093">
    <property type="component" value="Chromosome"/>
</dbReference>
<dbReference type="Pfam" id="PF05150">
    <property type="entry name" value="Legionella_OMP"/>
    <property type="match status" value="1"/>
</dbReference>
<evidence type="ECO:0000256" key="1">
    <source>
        <dbReference type="SAM" id="MobiDB-lite"/>
    </source>
</evidence>
<organism evidence="3 4">
    <name type="scientific">Kolteria novifilia</name>
    <dbReference type="NCBI Taxonomy" id="2527975"/>
    <lineage>
        <taxon>Bacteria</taxon>
        <taxon>Pseudomonadati</taxon>
        <taxon>Planctomycetota</taxon>
        <taxon>Planctomycetia</taxon>
        <taxon>Kolteriales</taxon>
        <taxon>Kolteriaceae</taxon>
        <taxon>Kolteria</taxon>
    </lineage>
</organism>
<protein>
    <submittedName>
        <fullName evidence="3">Uncharacterized protein</fullName>
    </submittedName>
</protein>
<dbReference type="InterPro" id="IPR007825">
    <property type="entry name" value="Major_OMP_Legionella"/>
</dbReference>
<evidence type="ECO:0000313" key="4">
    <source>
        <dbReference type="Proteomes" id="UP000317093"/>
    </source>
</evidence>
<sequence precursor="true">MTKVAWQSVIVLCLAVGTAAAGPIDSDQTGPAFPSLPTSATASPKEHRGDAIPVESATAPGKLQLTSLTEVDTPDDEASVDDNPVIDGSLLACRECACVAGPRGHWSAGAGLYIIKPFFENNPAYSAFTQGAGPGVRRDIKQRTAAAPLFWLGYQTPSGLGARTRWWFFDQRTDETFAFTSAPGQTVTILAAAPLGATIIQNNAQAINVSSKLRLHVVDLEAYDELDLGRWNLLLAGGIGYANIAQGYGAQQTLASGQLSNPLSSDSYFTGLGPVLALEARRRLGCRGLKLYGSARGRFVYGSAGQTVTGGDELNGSQSLHRLTLVSIGELEIGVEYDRRIACRRWFGQVALVGQEWIGGGNASGSSRTNVPTTIPVFSTDSVGNFGFFGAVVRLGVEF</sequence>
<feature type="signal peptide" evidence="2">
    <location>
        <begin position="1"/>
        <end position="21"/>
    </location>
</feature>
<keyword evidence="4" id="KW-1185">Reference proteome</keyword>
<evidence type="ECO:0000313" key="3">
    <source>
        <dbReference type="EMBL" id="QDU59504.1"/>
    </source>
</evidence>
<dbReference type="OrthoDB" id="258301at2"/>
<feature type="region of interest" description="Disordered" evidence="1">
    <location>
        <begin position="24"/>
        <end position="49"/>
    </location>
</feature>
<dbReference type="RefSeq" id="WP_145253875.1">
    <property type="nucleotide sequence ID" value="NZ_CP036279.1"/>
</dbReference>
<proteinExistence type="predicted"/>
<keyword evidence="2" id="KW-0732">Signal</keyword>
<reference evidence="3 4" key="1">
    <citation type="submission" date="2019-02" db="EMBL/GenBank/DDBJ databases">
        <title>Deep-cultivation of Planctomycetes and their phenomic and genomic characterization uncovers novel biology.</title>
        <authorList>
            <person name="Wiegand S."/>
            <person name="Jogler M."/>
            <person name="Boedeker C."/>
            <person name="Pinto D."/>
            <person name="Vollmers J."/>
            <person name="Rivas-Marin E."/>
            <person name="Kohn T."/>
            <person name="Peeters S.H."/>
            <person name="Heuer A."/>
            <person name="Rast P."/>
            <person name="Oberbeckmann S."/>
            <person name="Bunk B."/>
            <person name="Jeske O."/>
            <person name="Meyerdierks A."/>
            <person name="Storesund J.E."/>
            <person name="Kallscheuer N."/>
            <person name="Luecker S."/>
            <person name="Lage O.M."/>
            <person name="Pohl T."/>
            <person name="Merkel B.J."/>
            <person name="Hornburger P."/>
            <person name="Mueller R.-W."/>
            <person name="Bruemmer F."/>
            <person name="Labrenz M."/>
            <person name="Spormann A.M."/>
            <person name="Op den Camp H."/>
            <person name="Overmann J."/>
            <person name="Amann R."/>
            <person name="Jetten M.S.M."/>
            <person name="Mascher T."/>
            <person name="Medema M.H."/>
            <person name="Devos D.P."/>
            <person name="Kaster A.-K."/>
            <person name="Ovreas L."/>
            <person name="Rohde M."/>
            <person name="Galperin M.Y."/>
            <person name="Jogler C."/>
        </authorList>
    </citation>
    <scope>NUCLEOTIDE SEQUENCE [LARGE SCALE GENOMIC DNA]</scope>
    <source>
        <strain evidence="3 4">Pan216</strain>
    </source>
</reference>
<dbReference type="EMBL" id="CP036279">
    <property type="protein sequence ID" value="QDU59504.1"/>
    <property type="molecule type" value="Genomic_DNA"/>
</dbReference>
<accession>A0A518AXR8</accession>